<dbReference type="WBParaSite" id="MhA1_Contig2643.frz3.gene1">
    <property type="protein sequence ID" value="MhA1_Contig2643.frz3.gene1"/>
    <property type="gene ID" value="MhA1_Contig2643.frz3.gene1"/>
</dbReference>
<protein>
    <submittedName>
        <fullName evidence="4">Transglutaminase-like domain-containing protein</fullName>
    </submittedName>
</protein>
<evidence type="ECO:0000256" key="2">
    <source>
        <dbReference type="SAM" id="SignalP"/>
    </source>
</evidence>
<sequence>MRHCRAKISFVVFLLFLALEVWNSSFASPLLKAPLLPNLNPQLLEAKKFKISASSSHSPLYHPAIASTQSKTLQNPSLTTEYVALPEFILKEKKETKKESVEKKELKENKKENSEKENVYIPLNELIGEFKLNKKDGLPQINVNVKGKNQEFVIRKVEKSYDITWLYYLLSYYLPEENENGGLTKKDVIQIIWDLKNGNINALIAVQTNGNNYEYGIEGYILYNYAASSTRGKISKQINENFPNIFWTATEENNKVGEILKELIPDVWLGKRDLWRLDLSAFKKVLEAEDDNNIMIKEEGGIKVEESEQIATDWNSIVSRNNGRPSIPILSNLINNGREGGICALRASVFLTHKLVGMALYNCDAYSGNSGKYVWMDRLIIENNLTGKLNGEETVIAILAKMVAVAKEMKAECIEWTDDSNELANYGKLLHSLGAVNMNEINGEHLYRWDVNKYYLLKEPLTFNEEKKKEIKEFVPKYY</sequence>
<keyword evidence="2" id="KW-0732">Signal</keyword>
<reference evidence="4" key="1">
    <citation type="submission" date="2016-11" db="UniProtKB">
        <authorList>
            <consortium name="WormBaseParasite"/>
        </authorList>
    </citation>
    <scope>IDENTIFICATION</scope>
</reference>
<proteinExistence type="predicted"/>
<keyword evidence="1" id="KW-0175">Coiled coil</keyword>
<evidence type="ECO:0000313" key="4">
    <source>
        <dbReference type="WBParaSite" id="MhA1_Contig2643.frz3.gene1"/>
    </source>
</evidence>
<feature type="chain" id="PRO_5009315861" evidence="2">
    <location>
        <begin position="28"/>
        <end position="479"/>
    </location>
</feature>
<accession>A0A1I8BJ17</accession>
<feature type="signal peptide" evidence="2">
    <location>
        <begin position="1"/>
        <end position="27"/>
    </location>
</feature>
<evidence type="ECO:0000256" key="1">
    <source>
        <dbReference type="SAM" id="Coils"/>
    </source>
</evidence>
<dbReference type="AlphaFoldDB" id="A0A1I8BJ17"/>
<keyword evidence="3" id="KW-1185">Reference proteome</keyword>
<dbReference type="Proteomes" id="UP000095281">
    <property type="component" value="Unplaced"/>
</dbReference>
<feature type="coiled-coil region" evidence="1">
    <location>
        <begin position="89"/>
        <end position="117"/>
    </location>
</feature>
<evidence type="ECO:0000313" key="3">
    <source>
        <dbReference type="Proteomes" id="UP000095281"/>
    </source>
</evidence>
<organism evidence="3 4">
    <name type="scientific">Meloidogyne hapla</name>
    <name type="common">Root-knot nematode worm</name>
    <dbReference type="NCBI Taxonomy" id="6305"/>
    <lineage>
        <taxon>Eukaryota</taxon>
        <taxon>Metazoa</taxon>
        <taxon>Ecdysozoa</taxon>
        <taxon>Nematoda</taxon>
        <taxon>Chromadorea</taxon>
        <taxon>Rhabditida</taxon>
        <taxon>Tylenchina</taxon>
        <taxon>Tylenchomorpha</taxon>
        <taxon>Tylenchoidea</taxon>
        <taxon>Meloidogynidae</taxon>
        <taxon>Meloidogyninae</taxon>
        <taxon>Meloidogyne</taxon>
    </lineage>
</organism>
<dbReference type="Gene3D" id="3.40.630.30">
    <property type="match status" value="1"/>
</dbReference>
<name>A0A1I8BJ17_MELHA</name>